<name>M0DUW8_9EURY</name>
<evidence type="ECO:0000313" key="2">
    <source>
        <dbReference type="EMBL" id="ELZ39320.1"/>
    </source>
</evidence>
<protein>
    <submittedName>
        <fullName evidence="2">Uncharacterized protein</fullName>
    </submittedName>
</protein>
<dbReference type="AlphaFoldDB" id="M0DUW8"/>
<accession>M0DUW8</accession>
<evidence type="ECO:0000313" key="3">
    <source>
        <dbReference type="Proteomes" id="UP000011514"/>
    </source>
</evidence>
<dbReference type="PATRIC" id="fig|1227484.4.peg.1717"/>
<dbReference type="STRING" id="1227484.C471_08575"/>
<comment type="caution">
    <text evidence="2">The sequence shown here is derived from an EMBL/GenBank/DDBJ whole genome shotgun (WGS) entry which is preliminary data.</text>
</comment>
<dbReference type="OrthoDB" id="327476at2157"/>
<organism evidence="2 3">
    <name type="scientific">Halorubrum saccharovorum DSM 1137</name>
    <dbReference type="NCBI Taxonomy" id="1227484"/>
    <lineage>
        <taxon>Archaea</taxon>
        <taxon>Methanobacteriati</taxon>
        <taxon>Methanobacteriota</taxon>
        <taxon>Stenosarchaea group</taxon>
        <taxon>Halobacteria</taxon>
        <taxon>Halobacteriales</taxon>
        <taxon>Haloferacaceae</taxon>
        <taxon>Halorubrum</taxon>
    </lineage>
</organism>
<gene>
    <name evidence="2" type="ORF">C471_08575</name>
</gene>
<dbReference type="EMBL" id="AOJE01000038">
    <property type="protein sequence ID" value="ELZ39320.1"/>
    <property type="molecule type" value="Genomic_DNA"/>
</dbReference>
<dbReference type="RefSeq" id="WP_004048233.1">
    <property type="nucleotide sequence ID" value="NZ_AOJE01000038.1"/>
</dbReference>
<dbReference type="Proteomes" id="UP000011514">
    <property type="component" value="Unassembled WGS sequence"/>
</dbReference>
<evidence type="ECO:0000256" key="1">
    <source>
        <dbReference type="SAM" id="MobiDB-lite"/>
    </source>
</evidence>
<feature type="compositionally biased region" description="Polar residues" evidence="1">
    <location>
        <begin position="1"/>
        <end position="10"/>
    </location>
</feature>
<proteinExistence type="predicted"/>
<keyword evidence="3" id="KW-1185">Reference proteome</keyword>
<feature type="region of interest" description="Disordered" evidence="1">
    <location>
        <begin position="1"/>
        <end position="23"/>
    </location>
</feature>
<sequence>MGDQSQTATRGRTDTETESEISGRSAAIATLRQAERYDRVRVAPLDLSLRVLHQIGDFGVEGVRAEGDGTTYLLVAESDPKLPDVRIDRWDGSTFRPAFRTSRVQVDDRGDERVFRVPAGVRVDRDRRTGGGRVRLQPDGGLTAVQTARDLSSGDRVRVAGEERASVLATVDRVDDSPPVASELFAGARHVFLDTDADGECIRVLTYRTATGEDALHLATPDGGLDGTWQRSGACTRLERVERASR</sequence>
<reference evidence="2 3" key="1">
    <citation type="journal article" date="2014" name="PLoS Genet.">
        <title>Phylogenetically driven sequencing of extremely halophilic archaea reveals strategies for static and dynamic osmo-response.</title>
        <authorList>
            <person name="Becker E.A."/>
            <person name="Seitzer P.M."/>
            <person name="Tritt A."/>
            <person name="Larsen D."/>
            <person name="Krusor M."/>
            <person name="Yao A.I."/>
            <person name="Wu D."/>
            <person name="Madern D."/>
            <person name="Eisen J.A."/>
            <person name="Darling A.E."/>
            <person name="Facciotti M.T."/>
        </authorList>
    </citation>
    <scope>NUCLEOTIDE SEQUENCE [LARGE SCALE GENOMIC DNA]</scope>
    <source>
        <strain evidence="2 3">DSM 1137</strain>
    </source>
</reference>